<accession>A0A7W3RBA4</accession>
<name>A0A7W3RBA4_9ACTN</name>
<reference evidence="1 2" key="1">
    <citation type="submission" date="2020-08" db="EMBL/GenBank/DDBJ databases">
        <title>Sequencing the genomes of 1000 actinobacteria strains.</title>
        <authorList>
            <person name="Klenk H.-P."/>
        </authorList>
    </citation>
    <scope>NUCLEOTIDE SEQUENCE [LARGE SCALE GENOMIC DNA]</scope>
    <source>
        <strain evidence="1 2">DSM 45823</strain>
    </source>
</reference>
<dbReference type="EMBL" id="JACJII010000001">
    <property type="protein sequence ID" value="MBA9007273.1"/>
    <property type="molecule type" value="Genomic_DNA"/>
</dbReference>
<protein>
    <submittedName>
        <fullName evidence="1">Uncharacterized protein</fullName>
    </submittedName>
</protein>
<gene>
    <name evidence="1" type="ORF">HNR21_006155</name>
</gene>
<sequence>MIEPADIDLVGFLTIWYGPPTRDAKPLPNSCNWLPRPLQEWHVLTSRWDAQITHVTSMIPPEQIEVADDGMATFMVDATGDWHWSFNPEDPNSVFNAELHQPWERNPEQLPEFLVHSTVREVFFGAPARMQAFAVSDENLAQIIDTLEEVAFGAWQLPAQDDRIFMGDNVLVEAIPSPHEPDWYVAAAAPNFSHLSNLEKVAGVDWRKRNV</sequence>
<dbReference type="AlphaFoldDB" id="A0A7W3RBA4"/>
<proteinExistence type="predicted"/>
<comment type="caution">
    <text evidence="1">The sequence shown here is derived from an EMBL/GenBank/DDBJ whole genome shotgun (WGS) entry which is preliminary data.</text>
</comment>
<organism evidence="1 2">
    <name type="scientific">Thermomonospora cellulosilytica</name>
    <dbReference type="NCBI Taxonomy" id="1411118"/>
    <lineage>
        <taxon>Bacteria</taxon>
        <taxon>Bacillati</taxon>
        <taxon>Actinomycetota</taxon>
        <taxon>Actinomycetes</taxon>
        <taxon>Streptosporangiales</taxon>
        <taxon>Thermomonosporaceae</taxon>
        <taxon>Thermomonospora</taxon>
    </lineage>
</organism>
<evidence type="ECO:0000313" key="2">
    <source>
        <dbReference type="Proteomes" id="UP000539313"/>
    </source>
</evidence>
<dbReference type="RefSeq" id="WP_182707896.1">
    <property type="nucleotide sequence ID" value="NZ_JACJII010000001.1"/>
</dbReference>
<evidence type="ECO:0000313" key="1">
    <source>
        <dbReference type="EMBL" id="MBA9007273.1"/>
    </source>
</evidence>
<dbReference type="Proteomes" id="UP000539313">
    <property type="component" value="Unassembled WGS sequence"/>
</dbReference>
<keyword evidence="2" id="KW-1185">Reference proteome</keyword>